<feature type="domain" description="Ketosynthase family 3 (KS3)" evidence="11">
    <location>
        <begin position="34"/>
        <end position="455"/>
    </location>
</feature>
<dbReference type="Gene3D" id="3.40.47.10">
    <property type="match status" value="4"/>
</dbReference>
<dbReference type="GO" id="GO:0004315">
    <property type="term" value="F:3-oxoacyl-[acyl-carrier-protein] synthase activity"/>
    <property type="evidence" value="ECO:0007669"/>
    <property type="project" value="InterPro"/>
</dbReference>
<feature type="domain" description="Carrier" evidence="10">
    <location>
        <begin position="3747"/>
        <end position="3822"/>
    </location>
</feature>
<dbReference type="InterPro" id="IPR032821">
    <property type="entry name" value="PKS_assoc"/>
</dbReference>
<dbReference type="GO" id="GO:0016491">
    <property type="term" value="F:oxidoreductase activity"/>
    <property type="evidence" value="ECO:0007669"/>
    <property type="project" value="InterPro"/>
</dbReference>
<dbReference type="Gene3D" id="3.30.70.3290">
    <property type="match status" value="3"/>
</dbReference>
<dbReference type="Pfam" id="PF00109">
    <property type="entry name" value="ketoacyl-synt"/>
    <property type="match status" value="4"/>
</dbReference>
<dbReference type="InterPro" id="IPR015083">
    <property type="entry name" value="NorB/c/GfsB-D-like_docking"/>
</dbReference>
<feature type="domain" description="Carrier" evidence="10">
    <location>
        <begin position="5494"/>
        <end position="5569"/>
    </location>
</feature>
<evidence type="ECO:0000256" key="5">
    <source>
        <dbReference type="ARBA" id="ARBA00022679"/>
    </source>
</evidence>
<dbReference type="CDD" id="cd08956">
    <property type="entry name" value="KR_3_FAS_SDR_x"/>
    <property type="match status" value="3"/>
</dbReference>
<keyword evidence="5" id="KW-0808">Transferase</keyword>
<dbReference type="Pfam" id="PF13602">
    <property type="entry name" value="ADH_zinc_N_2"/>
    <property type="match status" value="1"/>
</dbReference>
<dbReference type="Gene3D" id="3.40.50.11460">
    <property type="match status" value="1"/>
</dbReference>
<dbReference type="SMART" id="SM00825">
    <property type="entry name" value="PKS_KS"/>
    <property type="match status" value="4"/>
</dbReference>
<evidence type="ECO:0000259" key="10">
    <source>
        <dbReference type="PROSITE" id="PS50075"/>
    </source>
</evidence>
<evidence type="ECO:0000259" key="12">
    <source>
        <dbReference type="PROSITE" id="PS52019"/>
    </source>
</evidence>
<comment type="caution">
    <text evidence="13">The sequence shown here is derived from an EMBL/GenBank/DDBJ whole genome shotgun (WGS) entry which is preliminary data.</text>
</comment>
<reference evidence="13 14" key="1">
    <citation type="submission" date="2020-05" db="EMBL/GenBank/DDBJ databases">
        <title>Whole genome shotgun sequence of Streptomyces fulvorobeus NBRC 15897.</title>
        <authorList>
            <person name="Komaki H."/>
            <person name="Tamura T."/>
        </authorList>
    </citation>
    <scope>NUCLEOTIDE SEQUENCE [LARGE SCALE GENOMIC DNA]</scope>
    <source>
        <strain evidence="13 14">NBRC 15897</strain>
    </source>
</reference>
<dbReference type="Pfam" id="PF08659">
    <property type="entry name" value="KR"/>
    <property type="match status" value="3"/>
</dbReference>
<comment type="pathway">
    <text evidence="2">Antibiotic biosynthesis.</text>
</comment>
<feature type="active site" description="Proton donor; for dehydratase activity" evidence="9">
    <location>
        <position position="4943"/>
    </location>
</feature>
<dbReference type="SUPFAM" id="SSF52151">
    <property type="entry name" value="FabD/lysophospholipase-like"/>
    <property type="match status" value="3"/>
</dbReference>
<dbReference type="CDD" id="cd00833">
    <property type="entry name" value="PKS"/>
    <property type="match status" value="4"/>
</dbReference>
<keyword evidence="7" id="KW-0511">Multifunctional enzyme</keyword>
<dbReference type="InterPro" id="IPR049900">
    <property type="entry name" value="PKS_mFAS_DH"/>
</dbReference>
<dbReference type="InterPro" id="IPR020841">
    <property type="entry name" value="PKS_Beta-ketoAc_synthase_dom"/>
</dbReference>
<dbReference type="FunFam" id="1.10.1200.10:FF:000007">
    <property type="entry name" value="Probable polyketide synthase pks17"/>
    <property type="match status" value="3"/>
</dbReference>
<dbReference type="FunFam" id="3.40.47.10:FF:000019">
    <property type="entry name" value="Polyketide synthase type I"/>
    <property type="match status" value="3"/>
</dbReference>
<dbReference type="PROSITE" id="PS00012">
    <property type="entry name" value="PHOSPHOPANTETHEINE"/>
    <property type="match status" value="3"/>
</dbReference>
<dbReference type="SMART" id="SM00823">
    <property type="entry name" value="PKS_PP"/>
    <property type="match status" value="3"/>
</dbReference>
<feature type="region of interest" description="N-terminal hotdog fold" evidence="9">
    <location>
        <begin position="2665"/>
        <end position="2789"/>
    </location>
</feature>
<dbReference type="PROSITE" id="PS52019">
    <property type="entry name" value="PKS_MFAS_DH"/>
    <property type="match status" value="3"/>
</dbReference>
<dbReference type="PROSITE" id="PS50075">
    <property type="entry name" value="CARRIER"/>
    <property type="match status" value="3"/>
</dbReference>
<dbReference type="Pfam" id="PF08990">
    <property type="entry name" value="Docking"/>
    <property type="match status" value="1"/>
</dbReference>
<evidence type="ECO:0000313" key="14">
    <source>
        <dbReference type="Proteomes" id="UP000498980"/>
    </source>
</evidence>
<feature type="region of interest" description="C-terminal hotdog fold" evidence="9">
    <location>
        <begin position="1045"/>
        <end position="1183"/>
    </location>
</feature>
<feature type="active site" description="Proton acceptor; for dehydratase activity" evidence="9">
    <location>
        <position position="939"/>
    </location>
</feature>
<dbReference type="InterPro" id="IPR055123">
    <property type="entry name" value="SpnB-like_Rossmann"/>
</dbReference>
<dbReference type="SUPFAM" id="SSF50129">
    <property type="entry name" value="GroES-like"/>
    <property type="match status" value="1"/>
</dbReference>
<dbReference type="InterPro" id="IPR006162">
    <property type="entry name" value="Ppantetheine_attach_site"/>
</dbReference>
<dbReference type="InterPro" id="IPR001227">
    <property type="entry name" value="Ac_transferase_dom_sf"/>
</dbReference>
<dbReference type="InterPro" id="IPR020843">
    <property type="entry name" value="ER"/>
</dbReference>
<dbReference type="Gene3D" id="3.90.180.10">
    <property type="entry name" value="Medium-chain alcohol dehydrogenases, catalytic domain"/>
    <property type="match status" value="1"/>
</dbReference>
<dbReference type="InterPro" id="IPR036291">
    <property type="entry name" value="NAD(P)-bd_dom_sf"/>
</dbReference>
<dbReference type="InterPro" id="IPR020806">
    <property type="entry name" value="PKS_PP-bd"/>
</dbReference>
<dbReference type="InterPro" id="IPR016036">
    <property type="entry name" value="Malonyl_transacylase_ACP-bd"/>
</dbReference>
<feature type="domain" description="Ketosynthase family 3 (KS3)" evidence="11">
    <location>
        <begin position="1767"/>
        <end position="2191"/>
    </location>
</feature>
<sequence length="5861" mass="611001">MSTSPNKYVEALRSSLKEIERLRQQNQQLVAAAEEPIAVVGIGCRYPGGVTSPEDLWDLVTEGRDVMGGFPADRGWDLERLAGDGPGHSLAREGAFLYDMADFDPGFFGISPREAVAMDPQQRLLLEVAWEALERAGIDPLTLRGSRAGVFVGTAGQDYAAVINASDEDAEQFSTTGHAASVISGRLSYTLGAEGPAVTVDTACSSSLVALHWAAQSLRNGECSMALAGGASVMSTPGPFVSFTAQSGLAADGRCKSFSLDADGTGWGEGAAVLVLERLSDAQRAGHPVLAVLRGSAINQDGASNGLSAPHGPSQRRVIRAALENARLTPADVDLVEAHGTGTTLGDPIEAQALLATYGQDREHPLRLGSVKSNIGHTMAASGAAGVIKMIMALRHGLMPRSLHAGEPSHDVDWTTGAVELLDQPAQWPETGRARRAAVSSFGVSGTNAHVILEQAPALPETAPADDSAVPAVIPWALSGRSAAALAEQRTRLLSFIERNPGVRPVDIGHSLATGRSAFEYRSVLLPGAPEPTQIAEGVADEGLLAVLFSGQGSQRLGMGRELHARFPVFAQAFNAAADALAPHLDRPLRDIVWGSDPEPLDETRWTQPALFAVEVALYRLVTSLGPAPDFVGGHSIGEIAAAHVAGVFSLEDACRLVAARASLMAALPAGGVMTAVRATEDEITPLLTERVSIAAVNGPASVVISGDENAVQDIAAHFEAQGRKTTRLRVSHAFHSPLMEPMLDEFRAVAQSLTYTEPRIPVVSNVTGRIADVEELCSAAYWVRHVREAVRFADGIDTLTGRGVTTLLELGPDGVLSAMAQDSLTEQAQIVPLLRKDRPEELAAVTALARVHVRGATVRWSGLYEGSGAQRVDLPTYPFQRRRFWPATALDTSGDMRAAGLGSAGHPLLGAAVELADGEGALFTSRLSLRTHPWLADHGVRGRALLPGTAFVELAIRAGDEVDCARVEELALAAPLAFPEHGAVQLQVRVGAADADGRRPLGVYSRAEDGFDLPWSQHAGGFLAPGAVGPDPGFDATVWPPPGADPVDLDGCYERLAALGFDYGPAFRGLRAAWRRGDEVYAEVTLPEDSGTDASAFGLHPALLDAAQHAAAFTDLGAISRGGLPFAWEGVSLTASGATAVRARLAPAGDDTVSIAIYDTAGGPVLSVDSLVSRAVPTADLDATGPIHRDSLFRVDWTETKAPAPAAPDAVAVIGTDHLGLADHLRTAGVPVATHPGLTALAASDEPVPAVVLLTANGAPGTTDDGVVAATHALGATALAHLHHWLDEDRFADARLVFVTQGAHTGDDLAAASVHGLVRTARTENPGRLGLLDIDPGTASPPLEAVPALLRSALAAASDEPDLAVRGTQLLAARLTRVQAPAVRPSWDAEGTVLITGGTGGLGGVLARHLVTEHGVRHLLLASRRGLAAAGAEELRDELAAQGAQVTVAPCDVTDRTALADLLETVPADHPLTAVVHTAGVVDDGVIGSLTPQRLDSVLRPKADAAWHLHELTRDLDLAAFVLFSSVAATLGSPGQANYAASNAFLDALATHRQNHGLPAHSLAWGPWTRSVGMTGTLTDIDVERIARSGMPPLTVPQGLALFDAALATDTAALAPVRLDLPVLRAQGDIPPLLRGLIRTPGRRAAAQISQTAGGLAERLAGLNAAERRDVLLDLVRGQIARVLGHADATDVEASRQFQDLGFDSLTAVELRNGLNTVTGLRLPATMVFDYPTPSALADHMRHELLGTTEETPAAPAAVALPPGGDDAIAIVGMACRYPGGVTSPEDLWRLVTEGGDAISGFPTNRGWDLDGLYDPDPDHPGRTHVREGGFLHTAGDFDPAFFGMSPREAMATDSQQRLLLETSWEAIERAGIDPISLKGSATGVFAGVMYNDYGPLLTGEEYEAFRGNGSAPSVASGRVSYTLGLEGPAVTVDTACSSSLVGMHLAAQALRSGECSLALAGGVTVMSTPSTFVEFSRARGLAPDGRSKAFSESADGVAWSEGVGMLVLERLSDARRNGHQVLAVVRGSAVNQDGASNGLTAPNGPSQQRVIRQALASGGLSAGDVDVVEAHGTGTTLGDPIEAQALLATYGRDRDEGRPLLLGSVKSNIGHTQAAAGVAGVIKMVMAMRHGVLPQTLHVTEPSSHVEWSAGAVELLTEPTPWPEAGRVRRAGVSSFGISGTNAHVILEQSPNIIHGAVVVEGTPTAQEPGVVPWVLSGRTPEALAAQAARLLSVVDAETAPRPVDVGYSLVTSRSVFEHRAVVLAGESADAVAALTALASGAGDASVVSGAVVGGRSAVLFSGQGSQRLGMGRELYGRFPVFAEALDSVLVLLDGELGRSLREVMWGGDAELLNATGFTQPALFAIEVALFRLVESWGVKPDFVAGHSIGEIAAAHVAGVFSLEDACKLVAARAQLMQALPAGGAMVAVQAAEHEVLPLLAEREGQVSIAAVNGPSSMVISGDEQKVLEVAARLAELGRKTTRLRVSHAFHSPLMDPMLEEFRTVAESLSYAEPVIPVVSNLTGVVASAEELCSAGYWVRHVREAVRFADGIRTLTEQGVTTFLELGPDGVLSAMAQESVSEGAVTVPALRKDRAEDPTMLAALAQLHVRGTAVDWLTVFAGTGAVPVDLPTYPFQHQWIWPAGSQTDAAGDVRAAGLGAAGHPLLGATVELAQGEGALVTGRLSVQSHPWLADHAVMGRVLVPGTALLELAFRAGDEVGCDRVEELTLAAPLVLPEDGAIRVQVRVGAADDGDRRPITVHSRLDGADEQPWTQHASGVLAVGDQASADDFDTAVWPPAGAEALDVEGCYERFAELGFAYGPVFQGLRAAWRRGGEVFAEVGLPESAQGDAAAFGLHPALLDSALHASMLVGEASGEGGGGLPFSWEGVSLVASGASALRVRIAPVTGRDAVSISVADLSGAPVASVDSLLVRAVSNEELSADAALAREALFGLDWVPVPPGAEAHEAVALIGPDTFGLVDGLSGTGASVETYTDLASLAAGDAPVPGAVLVSVAGRDRGDVVESVHALTTEALTLVQEWLAGERFADSRLVFVTRGATASGDEDITDVAASSVWGLVRSAQTENPGCFGLVDLGLTDDTFVQLAHALTVDEPQLVIRDNGIRAGRLARLESGTRLVPPAGVPWRLDSETKGSLDGLALTPFPEVLEPLTGHEVRIEVRAAGVNFRDVLKALDMYPGDAGRMGREAAGVVTEVGPEVTDLMPGDSVMGLVSGGFGSLVVGDARLLAPIPEGWSWEVAASVPLVFLTAYYALVELGGVRPGEKVLIHAGAGGVGMAAVQVARHLGAEVFATASEGKWEVLRSLGVADDHIASSRSTEFEGAFRAVSGGGVDVVLNSLAGEFVDASLRLVGAGGRFLEMGKTDVRAAGDVPVGVEYRAFDLGWVDPVGIQRMLSVVVEWFGRGVVEPLPVRVWDVRRAREAFRFMSLARHVGKIVLSMPRVWDARGTVLVTGGTGGLGGVLARHLVAERGVRHLLLTSRRGWEAPGAVELADELRVLGARVEVVACDVADREALAGLLASVAVEHPLTAVVHTAGVLDDGVVGSLSAERLAGVLRPKVDAAWNLHELTCGLDLAAFVLYSSVSGVIGGAGQANYAAGNTFLDALAAHRQAEGLPGVSLAWGAWNQGAGMTSGLGEADLRRAAEAGMPLLSVDQGLALFDAALATGQAAVAPVRLDLSALRAKEAVAPLLRGLVRPGTRRTAVTGPGTRTDAGLAERLGKLERAERHEALLTLVRDQAALVLGHTSGDGVDPTRAFRDLGFDSLTAVELRNRLNTTTGLRLPATMVFDYPTVEALADHLLDELVGPEPADTDATTSGPGLSEAMLDDDPVVIVGMSCRFPGGISTPEDLWRVVTEGTDVVTDFPVNRGWDVEALYHPDPEHMGTSYTRAGGFLHDAGEFDPAFFGMSPREAMATDSQQRLLLETSWEAIERAGIDPVSLRESQTAVFAGVMYGGYNTKLSGKEFEGFQGQGSALSVASGRVSYTFGFEGPAVTVDTACSSSLVAMHLAAQALRSGECSLALAGGVTVMSVPDTFVEFSRQRGLAPDGRSKPFSESADGVGWSEGIGMLLLERQSDALRNGHEILAVVRGSAVNQDGASNGMTAPNGPSQQRVIRQALASGGLSPAEVDAVEAHGTGTTLGDPIEAQALIATYGRDRDPERPLRLGSVKSNLGHTQAAAGAAGVIKMIMAMRHEMLPQTLNVTEPSSHVDWSAGAVELLTEPTPWPEAGRVRRAGVSSFGISGTNAHVILEQPARVIQGTVVTGAEAPVVELGVVPWVLSGKTPEALRGQAARLLSYIQARPELRPVDVGYSLATGRSKFEHRAVVPTGERTETIRALAALAVGEPDPLVVSGAVVGGRSAVLFSGQGSQRLGMGRELYGRFPVFAEALDSVLVQFEGELGRSLREVMWGGDAELLNETGFTQPALFAVEVALFRLVESWGVKPDFVAGHSIGEIAAAHVAGVFSLKDAARLVVARARLMQALPAGGAMVAVRAAEDEVLALLAEREGQVSIAAVNGPSSVVISGDEQKVLEVAAQLAELGRKTTRLRVSHAFHSPLMDPMLEEFRTVAEGLSYAEPVIPVVSNLTGVVASAEELCSAGYWVRHVREAVRFADGIRTLAEQGVTTFLELGPDGVLSAMARESAPDEAVTVPVLRKNRDEELSAVAALSQLHVCGVVVDWARFFEGTGASRVDVPTYAFEHQMFWPRSLRGGADDAAAVGLVSAGHPLLNGVVELADDEGVLFTGRLSGHSHTWLADHAVMGRVLLPGTAFLELAIRAGDEVGCDRVEELTLAAPLALPERGAVQMQVRVGVADESGRRTVAVHSRLEGEVEAAWTQHATGVLAEGHPADSAADFDASVWPPTGADPVELDGFYEARTAEGFAYGPVFQGLRAAWRRDGEVFAEVSLPESAGSDAEAFGLHPALLDSVLHAGWFLDSSGEGGGVPFSWSGVSLLASGASAVRVRLVREVGGALSIVVADLSGALVASVESLAMRALSTEGLDDAAGLTRDALFRLDWVPVPASASSAGEPQSLAVAGEDVFGLADALRDAGSETELAASLRELGTNGAQVPDVVLIPVAGESTDVAATAHSLTHRVLEQIQERLSDERFAESRFVFVTRGAVGGSDVAAASVWGLVRSALSENPGCFGLVDLDPAGPVTLPSIALSADEPQVIVRDGGVLVGRLVRRAAGEIAAGPVWGGDGRVLITGGTGGLGAVVARHLVTEHGVRRLLLVSRRGLGAEGVEELVGELSQLGAEVVVEACDVADRDALVDLLARHSVSAVIHAAGVLDDGVVGSLTPERLDAVLRPKVDAAWNLHELTRGAGLSAFVVFSSVAAMFGSAGQGNYAAGNAFLDALMERRRAEGLPGVSLAWGPWEQSGGMTGTLAEADAERMARAGVPALSVALGVALFDAALAAGDAVVAPVRLDLAVLRALGDVPVLLRSLVRVRSRRAVAAVGGVAAGLVERLSALTVVERQEVLLDLVRGQVALVLGHADANAVNPERAFRELGFDSLTAVELRNRLNTASGLRLPATMAFDYPTVQTLVDHLLDELLGSDATVVAPVATRTASVADDPIVVVGMSCRYPGGVTSPEDLWRLVTEGADAVSGFPTNRGWDVDGLYNPDPDHMGTSYTRQGGFLHTADEFDPAFFGMSPREALATDSQQRLLLEASWEAIERSGIDPVSLKGSDTGVFAGVMYSDYTSLLGGPEFEGFQGGGSTSLASGRVSYTLGLEGPAVTVDTACSSSLVAMHWAMQALRSGECSLALAGGVTVMSTPTVFVDFSRQRGLSPDGRCKAFSESADGVGWSEGVGMVVLERQSDAVRNGHEILAVVRAVRSIRTVRPTV</sequence>
<evidence type="ECO:0000256" key="4">
    <source>
        <dbReference type="ARBA" id="ARBA00022553"/>
    </source>
</evidence>
<comment type="cofactor">
    <cofactor evidence="1">
        <name>pantetheine 4'-phosphate</name>
        <dbReference type="ChEBI" id="CHEBI:47942"/>
    </cofactor>
</comment>
<dbReference type="InterPro" id="IPR009081">
    <property type="entry name" value="PP-bd_ACP"/>
</dbReference>
<dbReference type="SMART" id="SM00827">
    <property type="entry name" value="PKS_AT"/>
    <property type="match status" value="3"/>
</dbReference>
<dbReference type="InterPro" id="IPR018201">
    <property type="entry name" value="Ketoacyl_synth_AS"/>
</dbReference>
<evidence type="ECO:0000256" key="1">
    <source>
        <dbReference type="ARBA" id="ARBA00001957"/>
    </source>
</evidence>
<dbReference type="GO" id="GO:0006633">
    <property type="term" value="P:fatty acid biosynthetic process"/>
    <property type="evidence" value="ECO:0007669"/>
    <property type="project" value="InterPro"/>
</dbReference>
<keyword evidence="4" id="KW-0597">Phosphoprotein</keyword>
<dbReference type="InterPro" id="IPR036736">
    <property type="entry name" value="ACP-like_sf"/>
</dbReference>
<feature type="active site" description="Proton donor; for dehydratase activity" evidence="9">
    <location>
        <position position="2864"/>
    </location>
</feature>
<protein>
    <recommendedName>
        <fullName evidence="15">Polyketide synthase</fullName>
    </recommendedName>
</protein>
<dbReference type="FunFam" id="3.40.366.10:FF:000002">
    <property type="entry name" value="Probable polyketide synthase 2"/>
    <property type="match status" value="3"/>
</dbReference>
<name>A0A7J0CHL9_9ACTN</name>
<dbReference type="Gene3D" id="3.10.129.110">
    <property type="entry name" value="Polyketide synthase dehydratase"/>
    <property type="match status" value="3"/>
</dbReference>
<dbReference type="Pfam" id="PF00698">
    <property type="entry name" value="Acyl_transf_1"/>
    <property type="match status" value="3"/>
</dbReference>
<dbReference type="InterPro" id="IPR020807">
    <property type="entry name" value="PKS_DH"/>
</dbReference>
<evidence type="ECO:0000259" key="11">
    <source>
        <dbReference type="PROSITE" id="PS52004"/>
    </source>
</evidence>
<feature type="region of interest" description="C-terminal hotdog fold" evidence="9">
    <location>
        <begin position="4882"/>
        <end position="5019"/>
    </location>
</feature>
<dbReference type="InterPro" id="IPR002364">
    <property type="entry name" value="Quin_OxRdtase/zeta-crystal_CS"/>
</dbReference>
<dbReference type="Pfam" id="PF22953">
    <property type="entry name" value="SpnB_Rossmann"/>
    <property type="match status" value="3"/>
</dbReference>
<dbReference type="InterPro" id="IPR042104">
    <property type="entry name" value="PKS_dehydratase_sf"/>
</dbReference>
<evidence type="ECO:0000256" key="2">
    <source>
        <dbReference type="ARBA" id="ARBA00004792"/>
    </source>
</evidence>
<feature type="domain" description="PKS/mFAS DH" evidence="12">
    <location>
        <begin position="2665"/>
        <end position="2943"/>
    </location>
</feature>
<dbReference type="SUPFAM" id="SSF51735">
    <property type="entry name" value="NAD(P)-binding Rossmann-fold domains"/>
    <property type="match status" value="7"/>
</dbReference>
<dbReference type="InterPro" id="IPR049551">
    <property type="entry name" value="PKS_DH_C"/>
</dbReference>
<evidence type="ECO:0000256" key="7">
    <source>
        <dbReference type="ARBA" id="ARBA00023268"/>
    </source>
</evidence>
<dbReference type="InterPro" id="IPR016039">
    <property type="entry name" value="Thiolase-like"/>
</dbReference>
<gene>
    <name evidence="13" type="ORF">Sfulv_60950</name>
</gene>
<dbReference type="InterPro" id="IPR057326">
    <property type="entry name" value="KR_dom"/>
</dbReference>
<dbReference type="GO" id="GO:0004312">
    <property type="term" value="F:fatty acid synthase activity"/>
    <property type="evidence" value="ECO:0007669"/>
    <property type="project" value="TreeGrafter"/>
</dbReference>
<keyword evidence="14" id="KW-1185">Reference proteome</keyword>
<feature type="active site" description="Proton acceptor; for dehydratase activity" evidence="9">
    <location>
        <position position="4775"/>
    </location>
</feature>
<dbReference type="Gene3D" id="3.40.50.720">
    <property type="entry name" value="NAD(P)-binding Rossmann-like Domain"/>
    <property type="match status" value="3"/>
</dbReference>
<feature type="region of interest" description="N-terminal hotdog fold" evidence="9">
    <location>
        <begin position="907"/>
        <end position="1031"/>
    </location>
</feature>
<feature type="domain" description="Ketosynthase family 3 (KS3)" evidence="11">
    <location>
        <begin position="3846"/>
        <end position="4270"/>
    </location>
</feature>
<keyword evidence="6" id="KW-0045">Antibiotic biosynthesis</keyword>
<evidence type="ECO:0000256" key="3">
    <source>
        <dbReference type="ARBA" id="ARBA00022450"/>
    </source>
</evidence>
<dbReference type="Pfam" id="PF16197">
    <property type="entry name" value="KAsynt_C_assoc"/>
    <property type="match status" value="3"/>
</dbReference>
<dbReference type="InterPro" id="IPR049552">
    <property type="entry name" value="PKS_DH_N"/>
</dbReference>
<dbReference type="SMART" id="SM01294">
    <property type="entry name" value="PKS_PP_betabranch"/>
    <property type="match status" value="3"/>
</dbReference>
<dbReference type="InterPro" id="IPR011032">
    <property type="entry name" value="GroES-like_sf"/>
</dbReference>
<dbReference type="InterPro" id="IPR014031">
    <property type="entry name" value="Ketoacyl_synth_C"/>
</dbReference>
<dbReference type="InterPro" id="IPR014030">
    <property type="entry name" value="Ketoacyl_synth_N"/>
</dbReference>
<dbReference type="PROSITE" id="PS01162">
    <property type="entry name" value="QOR_ZETA_CRYSTAL"/>
    <property type="match status" value="1"/>
</dbReference>
<dbReference type="PANTHER" id="PTHR43775:SF51">
    <property type="entry name" value="INACTIVE PHENOLPHTHIOCEROL SYNTHESIS POLYKETIDE SYNTHASE TYPE I PKS1-RELATED"/>
    <property type="match status" value="1"/>
</dbReference>
<dbReference type="Pfam" id="PF14765">
    <property type="entry name" value="PS-DH"/>
    <property type="match status" value="3"/>
</dbReference>
<dbReference type="Pfam" id="PF00550">
    <property type="entry name" value="PP-binding"/>
    <property type="match status" value="3"/>
</dbReference>
<keyword evidence="3" id="KW-0596">Phosphopantetheine</keyword>
<feature type="active site" description="Proton acceptor; for dehydratase activity" evidence="9">
    <location>
        <position position="2697"/>
    </location>
</feature>
<dbReference type="SMART" id="SM00826">
    <property type="entry name" value="PKS_DH"/>
    <property type="match status" value="3"/>
</dbReference>
<dbReference type="Pfam" id="PF02801">
    <property type="entry name" value="Ketoacyl-synt_C"/>
    <property type="match status" value="3"/>
</dbReference>
<proteinExistence type="predicted"/>
<evidence type="ECO:0000256" key="8">
    <source>
        <dbReference type="ARBA" id="ARBA00023315"/>
    </source>
</evidence>
<dbReference type="GO" id="GO:0031177">
    <property type="term" value="F:phosphopantetheine binding"/>
    <property type="evidence" value="ECO:0007669"/>
    <property type="project" value="InterPro"/>
</dbReference>
<dbReference type="Pfam" id="PF08240">
    <property type="entry name" value="ADH_N"/>
    <property type="match status" value="1"/>
</dbReference>
<dbReference type="Gene3D" id="3.40.366.10">
    <property type="entry name" value="Malonyl-Coenzyme A Acyl Carrier Protein, domain 2"/>
    <property type="match status" value="3"/>
</dbReference>
<dbReference type="SUPFAM" id="SSF47336">
    <property type="entry name" value="ACP-like"/>
    <property type="match status" value="3"/>
</dbReference>
<dbReference type="InterPro" id="IPR016035">
    <property type="entry name" value="Acyl_Trfase/lysoPLipase"/>
</dbReference>
<feature type="domain" description="PKS/mFAS DH" evidence="12">
    <location>
        <begin position="907"/>
        <end position="1183"/>
    </location>
</feature>
<feature type="domain" description="PKS/mFAS DH" evidence="12">
    <location>
        <begin position="4743"/>
        <end position="5019"/>
    </location>
</feature>
<dbReference type="Gene3D" id="1.10.1200.10">
    <property type="entry name" value="ACP-like"/>
    <property type="match status" value="3"/>
</dbReference>
<dbReference type="SUPFAM" id="SSF55048">
    <property type="entry name" value="Probable ACP-binding domain of malonyl-CoA ACP transacylase"/>
    <property type="match status" value="3"/>
</dbReference>
<dbReference type="InterPro" id="IPR014043">
    <property type="entry name" value="Acyl_transferase_dom"/>
</dbReference>
<evidence type="ECO:0000313" key="13">
    <source>
        <dbReference type="EMBL" id="GFN01285.1"/>
    </source>
</evidence>
<feature type="active site" description="Proton donor; for dehydratase activity" evidence="9">
    <location>
        <position position="1106"/>
    </location>
</feature>
<dbReference type="InterPro" id="IPR013968">
    <property type="entry name" value="PKS_KR"/>
</dbReference>
<dbReference type="PANTHER" id="PTHR43775">
    <property type="entry name" value="FATTY ACID SYNTHASE"/>
    <property type="match status" value="1"/>
</dbReference>
<organism evidence="13 14">
    <name type="scientific">Streptomyces fulvorobeus</name>
    <dbReference type="NCBI Taxonomy" id="284028"/>
    <lineage>
        <taxon>Bacteria</taxon>
        <taxon>Bacillati</taxon>
        <taxon>Actinomycetota</taxon>
        <taxon>Actinomycetes</taxon>
        <taxon>Kitasatosporales</taxon>
        <taxon>Streptomycetaceae</taxon>
        <taxon>Streptomyces</taxon>
    </lineage>
</organism>
<dbReference type="SMART" id="SM00829">
    <property type="entry name" value="PKS_ER"/>
    <property type="match status" value="1"/>
</dbReference>
<dbReference type="CDD" id="cd05195">
    <property type="entry name" value="enoyl_red"/>
    <property type="match status" value="1"/>
</dbReference>
<feature type="domain" description="Ketosynthase family 3 (KS3)" evidence="11">
    <location>
        <begin position="5589"/>
        <end position="5861"/>
    </location>
</feature>
<dbReference type="PROSITE" id="PS52004">
    <property type="entry name" value="KS3_2"/>
    <property type="match status" value="4"/>
</dbReference>
<dbReference type="FunFam" id="3.40.50.720:FF:000209">
    <property type="entry name" value="Polyketide synthase Pks12"/>
    <property type="match status" value="1"/>
</dbReference>
<dbReference type="GO" id="GO:0008270">
    <property type="term" value="F:zinc ion binding"/>
    <property type="evidence" value="ECO:0007669"/>
    <property type="project" value="InterPro"/>
</dbReference>
<feature type="domain" description="Carrier" evidence="10">
    <location>
        <begin position="1671"/>
        <end position="1746"/>
    </location>
</feature>
<dbReference type="Pfam" id="PF21089">
    <property type="entry name" value="PKS_DH_N"/>
    <property type="match status" value="3"/>
</dbReference>
<dbReference type="InterPro" id="IPR013154">
    <property type="entry name" value="ADH-like_N"/>
</dbReference>
<dbReference type="SUPFAM" id="SSF53901">
    <property type="entry name" value="Thiolase-like"/>
    <property type="match status" value="4"/>
</dbReference>
<dbReference type="SMART" id="SM00822">
    <property type="entry name" value="PKS_KR"/>
    <property type="match status" value="3"/>
</dbReference>
<dbReference type="InterPro" id="IPR050091">
    <property type="entry name" value="PKS_NRPS_Biosynth_Enz"/>
</dbReference>
<dbReference type="GO" id="GO:0033068">
    <property type="term" value="P:macrolide biosynthetic process"/>
    <property type="evidence" value="ECO:0007669"/>
    <property type="project" value="UniProtKB-ARBA"/>
</dbReference>
<dbReference type="Proteomes" id="UP000498980">
    <property type="component" value="Unassembled WGS sequence"/>
</dbReference>
<dbReference type="EMBL" id="BLWC01000001">
    <property type="protein sequence ID" value="GFN01285.1"/>
    <property type="molecule type" value="Genomic_DNA"/>
</dbReference>
<accession>A0A7J0CHL9</accession>
<evidence type="ECO:0000256" key="6">
    <source>
        <dbReference type="ARBA" id="ARBA00023194"/>
    </source>
</evidence>
<dbReference type="PROSITE" id="PS00606">
    <property type="entry name" value="KS3_1"/>
    <property type="match status" value="4"/>
</dbReference>
<feature type="region of interest" description="N-terminal hotdog fold" evidence="9">
    <location>
        <begin position="4743"/>
        <end position="4867"/>
    </location>
</feature>
<evidence type="ECO:0008006" key="15">
    <source>
        <dbReference type="Google" id="ProtNLM"/>
    </source>
</evidence>
<keyword evidence="8" id="KW-0012">Acyltransferase</keyword>
<evidence type="ECO:0000256" key="9">
    <source>
        <dbReference type="PROSITE-ProRule" id="PRU01363"/>
    </source>
</evidence>
<feature type="region of interest" description="C-terminal hotdog fold" evidence="9">
    <location>
        <begin position="2803"/>
        <end position="2943"/>
    </location>
</feature>